<dbReference type="EMBL" id="JAANQT010000097">
    <property type="protein sequence ID" value="KAG1314645.1"/>
    <property type="molecule type" value="Genomic_DNA"/>
</dbReference>
<dbReference type="OrthoDB" id="10291892at2759"/>
<evidence type="ECO:0000256" key="1">
    <source>
        <dbReference type="SAM" id="MobiDB-lite"/>
    </source>
</evidence>
<reference evidence="2" key="1">
    <citation type="journal article" date="2020" name="Microb. Genom.">
        <title>Genetic diversity of clinical and environmental Mucorales isolates obtained from an investigation of mucormycosis cases among solid organ transplant recipients.</title>
        <authorList>
            <person name="Nguyen M.H."/>
            <person name="Kaul D."/>
            <person name="Muto C."/>
            <person name="Cheng S.J."/>
            <person name="Richter R.A."/>
            <person name="Bruno V.M."/>
            <person name="Liu G."/>
            <person name="Beyhan S."/>
            <person name="Sundermann A.J."/>
            <person name="Mounaud S."/>
            <person name="Pasculle A.W."/>
            <person name="Nierman W.C."/>
            <person name="Driscoll E."/>
            <person name="Cumbie R."/>
            <person name="Clancy C.J."/>
            <person name="Dupont C.L."/>
        </authorList>
    </citation>
    <scope>NUCLEOTIDE SEQUENCE</scope>
    <source>
        <strain evidence="2">GL11</strain>
    </source>
</reference>
<feature type="compositionally biased region" description="Low complexity" evidence="1">
    <location>
        <begin position="91"/>
        <end position="105"/>
    </location>
</feature>
<dbReference type="Proteomes" id="UP000716291">
    <property type="component" value="Unassembled WGS sequence"/>
</dbReference>
<dbReference type="AlphaFoldDB" id="A0A9P6XIB9"/>
<sequence length="319" mass="36086">MDLDYENVDWNELNELVISKVSSTAEQIRRMRIKSTSEAFRQETEDFARGIRKRQLERNNFEGQSSKKKIALEQISTLEEESNEDNKEPHSSSSDNCISSNTHNSSSDKNESESNNAADIIYDDPSLWRSDGPSFVDETYAELSMLSSKLTKKYIWCLSLSELCTIATEKVEMSTANVAVKELYDNTHNTAATGVIKNTDLNARLCLSGLFKGEDHLLQPISVGFIVQRTLSPFMVQNIEILVSTMNNDDLLLLDYSVSNKEELQINHILQDIYFKHSAAKLRDCSELSSIADCISCLFGTLWSSKENVHLVWDNTVVE</sequence>
<accession>A0A9P6XIB9</accession>
<comment type="caution">
    <text evidence="2">The sequence shown here is derived from an EMBL/GenBank/DDBJ whole genome shotgun (WGS) entry which is preliminary data.</text>
</comment>
<organism evidence="2 3">
    <name type="scientific">Rhizopus oryzae</name>
    <name type="common">Mucormycosis agent</name>
    <name type="synonym">Rhizopus arrhizus var. delemar</name>
    <dbReference type="NCBI Taxonomy" id="64495"/>
    <lineage>
        <taxon>Eukaryota</taxon>
        <taxon>Fungi</taxon>
        <taxon>Fungi incertae sedis</taxon>
        <taxon>Mucoromycota</taxon>
        <taxon>Mucoromycotina</taxon>
        <taxon>Mucoromycetes</taxon>
        <taxon>Mucorales</taxon>
        <taxon>Mucorineae</taxon>
        <taxon>Rhizopodaceae</taxon>
        <taxon>Rhizopus</taxon>
    </lineage>
</organism>
<name>A0A9P6XIB9_RHIOR</name>
<protein>
    <submittedName>
        <fullName evidence="2">Uncharacterized protein</fullName>
    </submittedName>
</protein>
<gene>
    <name evidence="2" type="ORF">G6F64_001307</name>
</gene>
<feature type="region of interest" description="Disordered" evidence="1">
    <location>
        <begin position="77"/>
        <end position="115"/>
    </location>
</feature>
<evidence type="ECO:0000313" key="3">
    <source>
        <dbReference type="Proteomes" id="UP000716291"/>
    </source>
</evidence>
<evidence type="ECO:0000313" key="2">
    <source>
        <dbReference type="EMBL" id="KAG1314645.1"/>
    </source>
</evidence>
<keyword evidence="3" id="KW-1185">Reference proteome</keyword>
<proteinExistence type="predicted"/>